<gene>
    <name evidence="2" type="ORF">RCG21_21965</name>
</gene>
<evidence type="ECO:0000313" key="3">
    <source>
        <dbReference type="Proteomes" id="UP001178888"/>
    </source>
</evidence>
<keyword evidence="3" id="KW-1185">Reference proteome</keyword>
<feature type="coiled-coil region" evidence="1">
    <location>
        <begin position="99"/>
        <end position="126"/>
    </location>
</feature>
<organism evidence="2 3">
    <name type="scientific">Bacillus salipaludis</name>
    <dbReference type="NCBI Taxonomy" id="2547811"/>
    <lineage>
        <taxon>Bacteria</taxon>
        <taxon>Bacillati</taxon>
        <taxon>Bacillota</taxon>
        <taxon>Bacilli</taxon>
        <taxon>Bacillales</taxon>
        <taxon>Bacillaceae</taxon>
        <taxon>Bacillus</taxon>
    </lineage>
</organism>
<evidence type="ECO:0008006" key="4">
    <source>
        <dbReference type="Google" id="ProtNLM"/>
    </source>
</evidence>
<reference evidence="2" key="1">
    <citation type="submission" date="2023-08" db="EMBL/GenBank/DDBJ databases">
        <title>Nitrogen cycling bacteria in agricultural field soils.</title>
        <authorList>
            <person name="Jang J."/>
        </authorList>
    </citation>
    <scope>NUCLEOTIDE SEQUENCE</scope>
    <source>
        <strain evidence="2">PS3-36</strain>
    </source>
</reference>
<dbReference type="RefSeq" id="WP_308913780.1">
    <property type="nucleotide sequence ID" value="NZ_JAVGVR010000001.1"/>
</dbReference>
<evidence type="ECO:0000313" key="2">
    <source>
        <dbReference type="EMBL" id="MDQ6598978.1"/>
    </source>
</evidence>
<dbReference type="AlphaFoldDB" id="A0AA90TW31"/>
<dbReference type="Proteomes" id="UP001178888">
    <property type="component" value="Unassembled WGS sequence"/>
</dbReference>
<name>A0AA90TW31_9BACI</name>
<protein>
    <recommendedName>
        <fullName evidence="4">Chromosome segregation ATPase</fullName>
    </recommendedName>
</protein>
<accession>A0AA90TW31</accession>
<comment type="caution">
    <text evidence="2">The sequence shown here is derived from an EMBL/GenBank/DDBJ whole genome shotgun (WGS) entry which is preliminary data.</text>
</comment>
<sequence length="373" mass="43071">MLTLSVILKEEALAFTDSDLEKVKSQGKACILSWCEEQQAIQEDGQEKHAKIEQSLRNLKLTIEGKDWEIRFKNDVLTTLDHMDTRHYSHIQSIVQNMKRFSQSGLEQLERDKERAEKAQNFWASRASMKVMSISEAIRSMIAKMKLKNERGNFPLVQLKEDILPKKAEDIEPLLKQHFVAAINKITKQFEVIDSSNQAVDQEIKQLISDEQILFVSLRNRYPELLVYNMRTDNAFMYGKPQREHYSTWQTINQGSRTKSDGSGGQKLSARMVMMMMLLSVKNETDQSWVPLVCDNPFGQAASAHVLDPIFSVAEKLKFQFIVVTPPELVKTEISQRFDAYYKLDFIREKGKEIVTDTIVPAFRIYQEAEVTH</sequence>
<evidence type="ECO:0000256" key="1">
    <source>
        <dbReference type="SAM" id="Coils"/>
    </source>
</evidence>
<keyword evidence="1" id="KW-0175">Coiled coil</keyword>
<proteinExistence type="predicted"/>
<dbReference type="EMBL" id="JAVGVR010000001">
    <property type="protein sequence ID" value="MDQ6598978.1"/>
    <property type="molecule type" value="Genomic_DNA"/>
</dbReference>